<name>A0A6A7BHH7_9PLEO</name>
<dbReference type="AlphaFoldDB" id="A0A6A7BHH7"/>
<evidence type="ECO:0000313" key="3">
    <source>
        <dbReference type="Proteomes" id="UP000799423"/>
    </source>
</evidence>
<keyword evidence="3" id="KW-1185">Reference proteome</keyword>
<dbReference type="OrthoDB" id="5199481at2759"/>
<evidence type="ECO:0000313" key="2">
    <source>
        <dbReference type="EMBL" id="KAF2854833.1"/>
    </source>
</evidence>
<organism evidence="2 3">
    <name type="scientific">Plenodomus tracheiphilus IPT5</name>
    <dbReference type="NCBI Taxonomy" id="1408161"/>
    <lineage>
        <taxon>Eukaryota</taxon>
        <taxon>Fungi</taxon>
        <taxon>Dikarya</taxon>
        <taxon>Ascomycota</taxon>
        <taxon>Pezizomycotina</taxon>
        <taxon>Dothideomycetes</taxon>
        <taxon>Pleosporomycetidae</taxon>
        <taxon>Pleosporales</taxon>
        <taxon>Pleosporineae</taxon>
        <taxon>Leptosphaeriaceae</taxon>
        <taxon>Plenodomus</taxon>
    </lineage>
</organism>
<dbReference type="EMBL" id="MU006292">
    <property type="protein sequence ID" value="KAF2854833.1"/>
    <property type="molecule type" value="Genomic_DNA"/>
</dbReference>
<protein>
    <recommendedName>
        <fullName evidence="4">Fucose-specific lectin</fullName>
    </recommendedName>
</protein>
<feature type="chain" id="PRO_5025573408" description="Fucose-specific lectin" evidence="1">
    <location>
        <begin position="18"/>
        <end position="187"/>
    </location>
</feature>
<keyword evidence="1" id="KW-0732">Signal</keyword>
<evidence type="ECO:0008006" key="4">
    <source>
        <dbReference type="Google" id="ProtNLM"/>
    </source>
</evidence>
<proteinExistence type="predicted"/>
<feature type="signal peptide" evidence="1">
    <location>
        <begin position="1"/>
        <end position="17"/>
    </location>
</feature>
<dbReference type="Proteomes" id="UP000799423">
    <property type="component" value="Unassembled WGS sequence"/>
</dbReference>
<gene>
    <name evidence="2" type="ORF">T440DRAFT_464965</name>
</gene>
<reference evidence="2" key="1">
    <citation type="submission" date="2020-01" db="EMBL/GenBank/DDBJ databases">
        <authorList>
            <consortium name="DOE Joint Genome Institute"/>
            <person name="Haridas S."/>
            <person name="Albert R."/>
            <person name="Binder M."/>
            <person name="Bloem J."/>
            <person name="Labutti K."/>
            <person name="Salamov A."/>
            <person name="Andreopoulos B."/>
            <person name="Baker S.E."/>
            <person name="Barry K."/>
            <person name="Bills G."/>
            <person name="Bluhm B.H."/>
            <person name="Cannon C."/>
            <person name="Castanera R."/>
            <person name="Culley D.E."/>
            <person name="Daum C."/>
            <person name="Ezra D."/>
            <person name="Gonzalez J.B."/>
            <person name="Henrissat B."/>
            <person name="Kuo A."/>
            <person name="Liang C."/>
            <person name="Lipzen A."/>
            <person name="Lutzoni F."/>
            <person name="Magnuson J."/>
            <person name="Mondo S."/>
            <person name="Nolan M."/>
            <person name="Ohm R."/>
            <person name="Pangilinan J."/>
            <person name="Park H.-J."/>
            <person name="Ramirez L."/>
            <person name="Alfaro M."/>
            <person name="Sun H."/>
            <person name="Tritt A."/>
            <person name="Yoshinaga Y."/>
            <person name="Zwiers L.-H."/>
            <person name="Turgeon B.G."/>
            <person name="Goodwin S.B."/>
            <person name="Spatafora J.W."/>
            <person name="Crous P.W."/>
            <person name="Grigoriev I.V."/>
        </authorList>
    </citation>
    <scope>NUCLEOTIDE SEQUENCE</scope>
    <source>
        <strain evidence="2">IPT5</strain>
    </source>
</reference>
<sequence length="187" mass="19999">MKSLLFLTVSLCSLASAWPFARRAKMAPPKPGTQLYQLQTTSASAALTNQWVALPSGTTSYTLASAQTAASKFFVTKYDPTGTWSLHAAEDDTRQIALRGTDSVLLYAVDLTTSTNFTIPGGVLIEWGTFTMDNNVVGVNDGSALKNRTFVAVQGTGSTYNIALYDGVSNTTQSITPLTLNFVRVPT</sequence>
<evidence type="ECO:0000256" key="1">
    <source>
        <dbReference type="SAM" id="SignalP"/>
    </source>
</evidence>
<accession>A0A6A7BHH7</accession>